<dbReference type="EMBL" id="AP015035">
    <property type="protein sequence ID" value="BAT79438.1"/>
    <property type="molecule type" value="Genomic_DNA"/>
</dbReference>
<evidence type="ECO:0000313" key="2">
    <source>
        <dbReference type="EMBL" id="BAT79438.1"/>
    </source>
</evidence>
<sequence>MEKCPIPKNPKALQGFLGFMGYYKRFVQRYGKIVKPPTQLLFKDGFHWTIEAQHAFEALKKVVSQLLVLAVIDFSKSFTLETDASSKRSKVNCCYIKTLSAYQP</sequence>
<proteinExistence type="predicted"/>
<accession>A0A0S3RG33</accession>
<gene>
    <name evidence="2" type="primary">Vigan.02G232700</name>
    <name evidence="2" type="ORF">VIGAN_02232700</name>
</gene>
<dbReference type="PANTHER" id="PTHR33064">
    <property type="entry name" value="POL PROTEIN"/>
    <property type="match status" value="1"/>
</dbReference>
<dbReference type="InterPro" id="IPR041577">
    <property type="entry name" value="RT_RNaseH_2"/>
</dbReference>
<organism evidence="2 3">
    <name type="scientific">Vigna angularis var. angularis</name>
    <dbReference type="NCBI Taxonomy" id="157739"/>
    <lineage>
        <taxon>Eukaryota</taxon>
        <taxon>Viridiplantae</taxon>
        <taxon>Streptophyta</taxon>
        <taxon>Embryophyta</taxon>
        <taxon>Tracheophyta</taxon>
        <taxon>Spermatophyta</taxon>
        <taxon>Magnoliopsida</taxon>
        <taxon>eudicotyledons</taxon>
        <taxon>Gunneridae</taxon>
        <taxon>Pentapetalae</taxon>
        <taxon>rosids</taxon>
        <taxon>fabids</taxon>
        <taxon>Fabales</taxon>
        <taxon>Fabaceae</taxon>
        <taxon>Papilionoideae</taxon>
        <taxon>50 kb inversion clade</taxon>
        <taxon>NPAAA clade</taxon>
        <taxon>indigoferoid/millettioid clade</taxon>
        <taxon>Phaseoleae</taxon>
        <taxon>Vigna</taxon>
    </lineage>
</organism>
<dbReference type="InterPro" id="IPR043502">
    <property type="entry name" value="DNA/RNA_pol_sf"/>
</dbReference>
<evidence type="ECO:0000313" key="3">
    <source>
        <dbReference type="Proteomes" id="UP000291084"/>
    </source>
</evidence>
<keyword evidence="3" id="KW-1185">Reference proteome</keyword>
<dbReference type="PANTHER" id="PTHR33064:SF37">
    <property type="entry name" value="RIBONUCLEASE H"/>
    <property type="match status" value="1"/>
</dbReference>
<dbReference type="SUPFAM" id="SSF56672">
    <property type="entry name" value="DNA/RNA polymerases"/>
    <property type="match status" value="1"/>
</dbReference>
<reference evidence="2 3" key="1">
    <citation type="journal article" date="2015" name="Sci. Rep.">
        <title>The power of single molecule real-time sequencing technology in the de novo assembly of a eukaryotic genome.</title>
        <authorList>
            <person name="Sakai H."/>
            <person name="Naito K."/>
            <person name="Ogiso-Tanaka E."/>
            <person name="Takahashi Y."/>
            <person name="Iseki K."/>
            <person name="Muto C."/>
            <person name="Satou K."/>
            <person name="Teruya K."/>
            <person name="Shiroma A."/>
            <person name="Shimoji M."/>
            <person name="Hirano T."/>
            <person name="Itoh T."/>
            <person name="Kaga A."/>
            <person name="Tomooka N."/>
        </authorList>
    </citation>
    <scope>NUCLEOTIDE SEQUENCE [LARGE SCALE GENOMIC DNA]</scope>
    <source>
        <strain evidence="3">cv. Shumari</strain>
    </source>
</reference>
<dbReference type="InterPro" id="IPR051320">
    <property type="entry name" value="Viral_Replic_Matur_Polypro"/>
</dbReference>
<dbReference type="Gene3D" id="3.30.70.270">
    <property type="match status" value="1"/>
</dbReference>
<name>A0A0S3RG33_PHAAN</name>
<protein>
    <recommendedName>
        <fullName evidence="1">Reverse transcriptase/retrotransposon-derived protein RNase H-like domain-containing protein</fullName>
    </recommendedName>
</protein>
<dbReference type="Proteomes" id="UP000291084">
    <property type="component" value="Chromosome 2"/>
</dbReference>
<dbReference type="InterPro" id="IPR043128">
    <property type="entry name" value="Rev_trsase/Diguanyl_cyclase"/>
</dbReference>
<feature type="domain" description="Reverse transcriptase/retrotransposon-derived protein RNase H-like" evidence="1">
    <location>
        <begin position="48"/>
        <end position="86"/>
    </location>
</feature>
<dbReference type="Pfam" id="PF17919">
    <property type="entry name" value="RT_RNaseH_2"/>
    <property type="match status" value="1"/>
</dbReference>
<dbReference type="FunFam" id="3.30.70.270:FF:000020">
    <property type="entry name" value="Transposon Tf2-6 polyprotein-like Protein"/>
    <property type="match status" value="1"/>
</dbReference>
<evidence type="ECO:0000259" key="1">
    <source>
        <dbReference type="Pfam" id="PF17919"/>
    </source>
</evidence>
<dbReference type="AlphaFoldDB" id="A0A0S3RG33"/>